<keyword evidence="2" id="KW-1185">Reference proteome</keyword>
<evidence type="ECO:0000313" key="1">
    <source>
        <dbReference type="EMBL" id="SED29047.1"/>
    </source>
</evidence>
<dbReference type="EMBL" id="FNTJ01000003">
    <property type="protein sequence ID" value="SED29047.1"/>
    <property type="molecule type" value="Genomic_DNA"/>
</dbReference>
<gene>
    <name evidence="1" type="ORF">SAMN05216178_6638</name>
</gene>
<dbReference type="AlphaFoldDB" id="A0A1H4ZGF0"/>
<name>A0A1H4ZGF0_9PSED</name>
<accession>A0A1H4ZGF0</accession>
<dbReference type="RefSeq" id="WP_143038345.1">
    <property type="nucleotide sequence ID" value="NZ_FNTJ01000003.1"/>
</dbReference>
<protein>
    <submittedName>
        <fullName evidence="1">Uncharacterized protein</fullName>
    </submittedName>
</protein>
<organism evidence="1 2">
    <name type="scientific">Pseudomonas saponiphila</name>
    <dbReference type="NCBI Taxonomy" id="556534"/>
    <lineage>
        <taxon>Bacteria</taxon>
        <taxon>Pseudomonadati</taxon>
        <taxon>Pseudomonadota</taxon>
        <taxon>Gammaproteobacteria</taxon>
        <taxon>Pseudomonadales</taxon>
        <taxon>Pseudomonadaceae</taxon>
        <taxon>Pseudomonas</taxon>
    </lineage>
</organism>
<sequence>MPPIPLGNIGFDAQIQAAVNRKLEELKAMEKGAPTGRLLEFEGLEEEQGQKVLEQGLIEIANYVGLHFLIGTPPQALEQLVIAASNKRQSPAILIKSVLNNFLAAYITPGTSDKAENAFDGLCGLRNEVEVIRRGLMASSAGV</sequence>
<reference evidence="2" key="1">
    <citation type="submission" date="2016-10" db="EMBL/GenBank/DDBJ databases">
        <authorList>
            <person name="Varghese N."/>
            <person name="Submissions S."/>
        </authorList>
    </citation>
    <scope>NUCLEOTIDE SEQUENCE [LARGE SCALE GENOMIC DNA]</scope>
    <source>
        <strain evidence="2">DSM 9751</strain>
    </source>
</reference>
<proteinExistence type="predicted"/>
<evidence type="ECO:0000313" key="2">
    <source>
        <dbReference type="Proteomes" id="UP000198982"/>
    </source>
</evidence>
<dbReference type="Proteomes" id="UP000198982">
    <property type="component" value="Unassembled WGS sequence"/>
</dbReference>